<dbReference type="SMART" id="SM00513">
    <property type="entry name" value="SAP"/>
    <property type="match status" value="1"/>
</dbReference>
<feature type="compositionally biased region" description="Basic and acidic residues" evidence="1">
    <location>
        <begin position="152"/>
        <end position="165"/>
    </location>
</feature>
<feature type="compositionally biased region" description="Gly residues" evidence="1">
    <location>
        <begin position="650"/>
        <end position="665"/>
    </location>
</feature>
<dbReference type="InterPro" id="IPR035979">
    <property type="entry name" value="RBD_domain_sf"/>
</dbReference>
<feature type="region of interest" description="Disordered" evidence="1">
    <location>
        <begin position="19"/>
        <end position="370"/>
    </location>
</feature>
<dbReference type="AlphaFoldDB" id="A0AA39XNL5"/>
<feature type="region of interest" description="Disordered" evidence="1">
    <location>
        <begin position="542"/>
        <end position="585"/>
    </location>
</feature>
<feature type="region of interest" description="Disordered" evidence="1">
    <location>
        <begin position="635"/>
        <end position="714"/>
    </location>
</feature>
<feature type="compositionally biased region" description="Polar residues" evidence="1">
    <location>
        <begin position="512"/>
        <end position="524"/>
    </location>
</feature>
<dbReference type="Pfam" id="PF02037">
    <property type="entry name" value="SAP"/>
    <property type="match status" value="1"/>
</dbReference>
<dbReference type="InterPro" id="IPR003034">
    <property type="entry name" value="SAP_dom"/>
</dbReference>
<accession>A0AA39XNL5</accession>
<feature type="compositionally biased region" description="Basic and acidic residues" evidence="1">
    <location>
        <begin position="347"/>
        <end position="370"/>
    </location>
</feature>
<feature type="compositionally biased region" description="Acidic residues" evidence="1">
    <location>
        <begin position="39"/>
        <end position="59"/>
    </location>
</feature>
<feature type="compositionally biased region" description="Polar residues" evidence="1">
    <location>
        <begin position="110"/>
        <end position="139"/>
    </location>
</feature>
<comment type="caution">
    <text evidence="3">The sequence shown here is derived from an EMBL/GenBank/DDBJ whole genome shotgun (WGS) entry which is preliminary data.</text>
</comment>
<feature type="compositionally biased region" description="Basic and acidic residues" evidence="1">
    <location>
        <begin position="312"/>
        <end position="328"/>
    </location>
</feature>
<dbReference type="Gene3D" id="1.10.720.30">
    <property type="entry name" value="SAP domain"/>
    <property type="match status" value="1"/>
</dbReference>
<protein>
    <recommendedName>
        <fullName evidence="2">SAP domain-containing protein</fullName>
    </recommendedName>
</protein>
<gene>
    <name evidence="3" type="ORF">B0T17DRAFT_605469</name>
</gene>
<proteinExistence type="predicted"/>
<dbReference type="SUPFAM" id="SSF54928">
    <property type="entry name" value="RNA-binding domain, RBD"/>
    <property type="match status" value="1"/>
</dbReference>
<feature type="compositionally biased region" description="Polar residues" evidence="1">
    <location>
        <begin position="241"/>
        <end position="255"/>
    </location>
</feature>
<feature type="domain" description="SAP" evidence="2">
    <location>
        <begin position="5"/>
        <end position="39"/>
    </location>
</feature>
<feature type="compositionally biased region" description="Basic and acidic residues" evidence="1">
    <location>
        <begin position="227"/>
        <end position="240"/>
    </location>
</feature>
<dbReference type="PROSITE" id="PS50800">
    <property type="entry name" value="SAP"/>
    <property type="match status" value="1"/>
</dbReference>
<dbReference type="SUPFAM" id="SSF68906">
    <property type="entry name" value="SAP domain"/>
    <property type="match status" value="1"/>
</dbReference>
<feature type="compositionally biased region" description="Basic and acidic residues" evidence="1">
    <location>
        <begin position="75"/>
        <end position="108"/>
    </location>
</feature>
<reference evidence="3" key="1">
    <citation type="submission" date="2023-06" db="EMBL/GenBank/DDBJ databases">
        <title>Genome-scale phylogeny and comparative genomics of the fungal order Sordariales.</title>
        <authorList>
            <consortium name="Lawrence Berkeley National Laboratory"/>
            <person name="Hensen N."/>
            <person name="Bonometti L."/>
            <person name="Westerberg I."/>
            <person name="Brannstrom I.O."/>
            <person name="Guillou S."/>
            <person name="Cros-Aarteil S."/>
            <person name="Calhoun S."/>
            <person name="Haridas S."/>
            <person name="Kuo A."/>
            <person name="Mondo S."/>
            <person name="Pangilinan J."/>
            <person name="Riley R."/>
            <person name="LaButti K."/>
            <person name="Andreopoulos B."/>
            <person name="Lipzen A."/>
            <person name="Chen C."/>
            <person name="Yanf M."/>
            <person name="Daum C."/>
            <person name="Ng V."/>
            <person name="Clum A."/>
            <person name="Steindorff A."/>
            <person name="Ohm R."/>
            <person name="Martin F."/>
            <person name="Silar P."/>
            <person name="Natvig D."/>
            <person name="Lalanne C."/>
            <person name="Gautier V."/>
            <person name="Ament-velasquez S.L."/>
            <person name="Kruys A."/>
            <person name="Hutchinson M.I."/>
            <person name="Powell A.J."/>
            <person name="Barry K."/>
            <person name="Miller A.N."/>
            <person name="Grigoriev I.V."/>
            <person name="Debuchy R."/>
            <person name="Gladieux P."/>
            <person name="Thoren M.H."/>
            <person name="Johannesson H."/>
        </authorList>
    </citation>
    <scope>NUCLEOTIDE SEQUENCE</scope>
    <source>
        <strain evidence="3">SMH3391-2</strain>
    </source>
</reference>
<feature type="region of interest" description="Disordered" evidence="1">
    <location>
        <begin position="509"/>
        <end position="528"/>
    </location>
</feature>
<name>A0AA39XNL5_9PEZI</name>
<dbReference type="InterPro" id="IPR034257">
    <property type="entry name" value="Acinus_RRM"/>
</dbReference>
<keyword evidence="4" id="KW-1185">Reference proteome</keyword>
<sequence length="714" mass="78081">MATDWSRLTVIDLRQELKRRGLPQAGKKADLVERLATAEESEENEENDNEEVEPEEAAEDREATEATDVTAKPPKRVESSETVDDKPEVNTTKVADDKHDTPPKEIKSEPQPTHTPAVVSQSPEPLTIEMTNISTNKTSPLPEVPLANIKNEVVDDSQRNVDQEAPKPAAESPKITKDSPQSTTVSADVEMKDAEPTTDPVAAAPEASTDIRGRKRRSRSPPPSDDESSRKRTRQSDQHDGQTSSANFNRTTSNGLGLHSNEEVMALDDGLEGGNDRSFAILTPGVPETETRPQPDTQMVPESPNNHQPGPEPRRDAEYSPAEKRREQGPYAEDTSSNRPAHYESPSYERRRDNFDDHRRDEDGDSRDVAPAEHLATSALYIKNFMRPLREPVLLDYLVELAAPPGSAPDADAVVNFYLDQIRTHAFVKFTSVTAASRVRIALHGKVWPNERNRKELWVDFIPPEMVTEWAAQEKAESSGRGGRLSRWEVRYGPDDRGDIVARLVNAETEPPQKQQPSGRSSQLPAAAGTISASAAVATIPSGPAQHHYPGIEAAPLGPRGRGAMRANASGGSWTRTNPPLPYKPVSDELAQRRIDNMRSYYTKDRYRDLGREDEINRYTFEHEESFVDRGKEVFIGIRPPHRQRERRGGGGGRRAGGGGGYGGGGPPPRGPPPPSFRPPGAAIDRRGGGGGGGFGGGGGGRRGGDSFHGSSRY</sequence>
<dbReference type="PANTHER" id="PTHR47031">
    <property type="entry name" value="SAP DNA-BINDING DOMAIN-CONTAINING PROTEIN"/>
    <property type="match status" value="1"/>
</dbReference>
<dbReference type="CDD" id="cd12432">
    <property type="entry name" value="RRM_ACINU"/>
    <property type="match status" value="1"/>
</dbReference>
<dbReference type="Proteomes" id="UP001174934">
    <property type="component" value="Unassembled WGS sequence"/>
</dbReference>
<feature type="compositionally biased region" description="Gly residues" evidence="1">
    <location>
        <begin position="689"/>
        <end position="702"/>
    </location>
</feature>
<evidence type="ECO:0000259" key="2">
    <source>
        <dbReference type="PROSITE" id="PS50800"/>
    </source>
</evidence>
<feature type="compositionally biased region" description="Pro residues" evidence="1">
    <location>
        <begin position="666"/>
        <end position="678"/>
    </location>
</feature>
<dbReference type="InterPro" id="IPR036361">
    <property type="entry name" value="SAP_dom_sf"/>
</dbReference>
<evidence type="ECO:0000256" key="1">
    <source>
        <dbReference type="SAM" id="MobiDB-lite"/>
    </source>
</evidence>
<dbReference type="GO" id="GO:0003676">
    <property type="term" value="F:nucleic acid binding"/>
    <property type="evidence" value="ECO:0007669"/>
    <property type="project" value="InterPro"/>
</dbReference>
<dbReference type="PANTHER" id="PTHR47031:SF3">
    <property type="entry name" value="SAP DOMAIN-CONTAINING PROTEIN"/>
    <property type="match status" value="1"/>
</dbReference>
<feature type="compositionally biased region" description="Basic and acidic residues" evidence="1">
    <location>
        <begin position="27"/>
        <end position="37"/>
    </location>
</feature>
<evidence type="ECO:0000313" key="4">
    <source>
        <dbReference type="Proteomes" id="UP001174934"/>
    </source>
</evidence>
<organism evidence="3 4">
    <name type="scientific">Bombardia bombarda</name>
    <dbReference type="NCBI Taxonomy" id="252184"/>
    <lineage>
        <taxon>Eukaryota</taxon>
        <taxon>Fungi</taxon>
        <taxon>Dikarya</taxon>
        <taxon>Ascomycota</taxon>
        <taxon>Pezizomycotina</taxon>
        <taxon>Sordariomycetes</taxon>
        <taxon>Sordariomycetidae</taxon>
        <taxon>Sordariales</taxon>
        <taxon>Lasiosphaeriaceae</taxon>
        <taxon>Bombardia</taxon>
    </lineage>
</organism>
<dbReference type="EMBL" id="JAULSR010000001">
    <property type="protein sequence ID" value="KAK0636896.1"/>
    <property type="molecule type" value="Genomic_DNA"/>
</dbReference>
<evidence type="ECO:0000313" key="3">
    <source>
        <dbReference type="EMBL" id="KAK0636896.1"/>
    </source>
</evidence>